<dbReference type="RefSeq" id="WP_088050368.1">
    <property type="nucleotide sequence ID" value="NZ_BMJD01000002.1"/>
</dbReference>
<name>A0A9W5X4I5_9BACI</name>
<dbReference type="AlphaFoldDB" id="A0A9W5X4I5"/>
<gene>
    <name evidence="2" type="ORF">GCM10011409_06410</name>
</gene>
<evidence type="ECO:0000313" key="3">
    <source>
        <dbReference type="Proteomes" id="UP000621492"/>
    </source>
</evidence>
<sequence>MELKEFIDNAFEKYEESPELIDFKEELLTNLQDRLNSLEATGLKRAEALKKIEIEFADINKIADQMSLAKKKEVFEIQYMSLRHFVTKPRAAIYTILGVLAAFGLISAGLSYLASGKVEALTGVLMVFLAIPLAGFVYMGLTQETVTRNPMRPLRASIYAIAVFVFLFGALLVPLLVFGEAKSLEGALAILIPFALPSIGVIAFLIITESDYRKSWVLKEAEKHNEWAKNFEASGNAQTFGLMTAAVWILAIGAFVFLLFLKLWIFSWIPLVVALAVMMLLLAHYMKKSL</sequence>
<accession>A0A9W5X4I5</accession>
<keyword evidence="1" id="KW-1133">Transmembrane helix</keyword>
<feature type="transmembrane region" description="Helical" evidence="1">
    <location>
        <begin position="153"/>
        <end position="175"/>
    </location>
</feature>
<dbReference type="Proteomes" id="UP000621492">
    <property type="component" value="Unassembled WGS sequence"/>
</dbReference>
<protein>
    <submittedName>
        <fullName evidence="2">Uncharacterized protein</fullName>
    </submittedName>
</protein>
<feature type="transmembrane region" description="Helical" evidence="1">
    <location>
        <begin position="239"/>
        <end position="259"/>
    </location>
</feature>
<feature type="transmembrane region" description="Helical" evidence="1">
    <location>
        <begin position="91"/>
        <end position="114"/>
    </location>
</feature>
<feature type="transmembrane region" description="Helical" evidence="1">
    <location>
        <begin position="265"/>
        <end position="285"/>
    </location>
</feature>
<dbReference type="EMBL" id="BMJD01000002">
    <property type="protein sequence ID" value="GGB31745.1"/>
    <property type="molecule type" value="Genomic_DNA"/>
</dbReference>
<evidence type="ECO:0000256" key="1">
    <source>
        <dbReference type="SAM" id="Phobius"/>
    </source>
</evidence>
<proteinExistence type="predicted"/>
<reference evidence="2" key="2">
    <citation type="submission" date="2020-09" db="EMBL/GenBank/DDBJ databases">
        <authorList>
            <person name="Sun Q."/>
            <person name="Zhou Y."/>
        </authorList>
    </citation>
    <scope>NUCLEOTIDE SEQUENCE</scope>
    <source>
        <strain evidence="2">CGMCC 1.15454</strain>
    </source>
</reference>
<keyword evidence="3" id="KW-1185">Reference proteome</keyword>
<evidence type="ECO:0000313" key="2">
    <source>
        <dbReference type="EMBL" id="GGB31745.1"/>
    </source>
</evidence>
<feature type="transmembrane region" description="Helical" evidence="1">
    <location>
        <begin position="120"/>
        <end position="141"/>
    </location>
</feature>
<comment type="caution">
    <text evidence="2">The sequence shown here is derived from an EMBL/GenBank/DDBJ whole genome shotgun (WGS) entry which is preliminary data.</text>
</comment>
<reference evidence="2" key="1">
    <citation type="journal article" date="2014" name="Int. J. Syst. Evol. Microbiol.">
        <title>Complete genome sequence of Corynebacterium casei LMG S-19264T (=DSM 44701T), isolated from a smear-ripened cheese.</title>
        <authorList>
            <consortium name="US DOE Joint Genome Institute (JGI-PGF)"/>
            <person name="Walter F."/>
            <person name="Albersmeier A."/>
            <person name="Kalinowski J."/>
            <person name="Ruckert C."/>
        </authorList>
    </citation>
    <scope>NUCLEOTIDE SEQUENCE</scope>
    <source>
        <strain evidence="2">CGMCC 1.15454</strain>
    </source>
</reference>
<keyword evidence="1" id="KW-0472">Membrane</keyword>
<keyword evidence="1" id="KW-0812">Transmembrane</keyword>
<feature type="transmembrane region" description="Helical" evidence="1">
    <location>
        <begin position="187"/>
        <end position="207"/>
    </location>
</feature>
<organism evidence="2 3">
    <name type="scientific">Lentibacillus populi</name>
    <dbReference type="NCBI Taxonomy" id="1827502"/>
    <lineage>
        <taxon>Bacteria</taxon>
        <taxon>Bacillati</taxon>
        <taxon>Bacillota</taxon>
        <taxon>Bacilli</taxon>
        <taxon>Bacillales</taxon>
        <taxon>Bacillaceae</taxon>
        <taxon>Lentibacillus</taxon>
    </lineage>
</organism>